<accession>A0ABZ0SC77</accession>
<dbReference type="GO" id="GO:0047475">
    <property type="term" value="F:phenylacetate-CoA ligase activity"/>
    <property type="evidence" value="ECO:0007669"/>
    <property type="project" value="UniProtKB-EC"/>
</dbReference>
<evidence type="ECO:0000313" key="2">
    <source>
        <dbReference type="EMBL" id="WPL17712.1"/>
    </source>
</evidence>
<feature type="domain" description="AMP-dependent synthetase/ligase" evidence="1">
    <location>
        <begin position="101"/>
        <end position="283"/>
    </location>
</feature>
<dbReference type="InterPro" id="IPR000873">
    <property type="entry name" value="AMP-dep_synth/lig_dom"/>
</dbReference>
<dbReference type="InterPro" id="IPR042099">
    <property type="entry name" value="ANL_N_sf"/>
</dbReference>
<dbReference type="EC" id="6.2.1.30" evidence="2"/>
<evidence type="ECO:0000313" key="3">
    <source>
        <dbReference type="Proteomes" id="UP001432180"/>
    </source>
</evidence>
<dbReference type="RefSeq" id="WP_328983521.1">
    <property type="nucleotide sequence ID" value="NZ_CP121472.1"/>
</dbReference>
<dbReference type="SUPFAM" id="SSF56801">
    <property type="entry name" value="Acetyl-CoA synthetase-like"/>
    <property type="match status" value="1"/>
</dbReference>
<sequence length="433" mass="49200">MSIITNTVALIQLLSDARRSSANPQETANKRLKKTLVAAAKVPRHHAIMQKSGYDPQRDFRGLSDLAIMPVMNKSDIQNRRDDFLQAGASDRVEQYFSDRTSGSTGMPLVVYRSNRERDIQIAKWMRVLLLSGYRPNDVVLSFTSPGRLSEGRSLLQNFGLLRRKTVDYTLSPEMLANEVLHYRPDVLYGVRTSFLVLADEFERRGIQPPPLKLLVAGGEVIDAHTRQRCRSIFGVDITETYGTVEMGVMAYQQAGQAGLTLIEDCTFFEFLDEAGNPAKPGELARVVVTDLHGRLMPFIRYDQGDLAVYSLRQNADGETVRVIDQIVGRRDDIVKLPDGRFLTYLDFYELADDYLGLQQIRVTQRAPLSFLIELVTDDNYLRQIREELTQRLIRLSESPLEFELRRVEAITPDASGKRRMLIAMGDGRKWHN</sequence>
<protein>
    <submittedName>
        <fullName evidence="2">Phenylacetate-coenzyme A ligase</fullName>
        <ecNumber evidence="2">6.2.1.30</ecNumber>
    </submittedName>
</protein>
<keyword evidence="2" id="KW-0436">Ligase</keyword>
<dbReference type="InterPro" id="IPR053158">
    <property type="entry name" value="CapK_Type1_Caps_Biosynth"/>
</dbReference>
<organism evidence="2 3">
    <name type="scientific">Thiorhodovibrio winogradskyi</name>
    <dbReference type="NCBI Taxonomy" id="77007"/>
    <lineage>
        <taxon>Bacteria</taxon>
        <taxon>Pseudomonadati</taxon>
        <taxon>Pseudomonadota</taxon>
        <taxon>Gammaproteobacteria</taxon>
        <taxon>Chromatiales</taxon>
        <taxon>Chromatiaceae</taxon>
        <taxon>Thiorhodovibrio</taxon>
    </lineage>
</organism>
<dbReference type="PANTHER" id="PTHR36932:SF1">
    <property type="entry name" value="CAPSULAR POLYSACCHARIDE BIOSYNTHESIS PROTEIN"/>
    <property type="match status" value="1"/>
</dbReference>
<name>A0ABZ0SC77_9GAMM</name>
<gene>
    <name evidence="2" type="ORF">Thiowin_02751</name>
</gene>
<evidence type="ECO:0000259" key="1">
    <source>
        <dbReference type="Pfam" id="PF00501"/>
    </source>
</evidence>
<dbReference type="Gene3D" id="3.40.50.12780">
    <property type="entry name" value="N-terminal domain of ligase-like"/>
    <property type="match status" value="1"/>
</dbReference>
<keyword evidence="3" id="KW-1185">Reference proteome</keyword>
<dbReference type="PANTHER" id="PTHR36932">
    <property type="entry name" value="CAPSULAR POLYSACCHARIDE BIOSYNTHESIS PROTEIN"/>
    <property type="match status" value="1"/>
</dbReference>
<proteinExistence type="predicted"/>
<dbReference type="EMBL" id="CP121472">
    <property type="protein sequence ID" value="WPL17712.1"/>
    <property type="molecule type" value="Genomic_DNA"/>
</dbReference>
<dbReference type="Pfam" id="PF00501">
    <property type="entry name" value="AMP-binding"/>
    <property type="match status" value="1"/>
</dbReference>
<reference evidence="2 3" key="1">
    <citation type="journal article" date="2023" name="Microorganisms">
        <title>Thiorhodovibrio frisius and Trv. litoralis spp. nov., Two Novel Members from a Clade of Fastidious Purple Sulfur Bacteria That Exhibit Unique Red-Shifted Light-Harvesting Capabilities.</title>
        <authorList>
            <person name="Methner A."/>
            <person name="Kuzyk S.B."/>
            <person name="Petersen J."/>
            <person name="Bauer S."/>
            <person name="Brinkmann H."/>
            <person name="Sichau K."/>
            <person name="Wanner G."/>
            <person name="Wolf J."/>
            <person name="Neumann-Schaal M."/>
            <person name="Henke P."/>
            <person name="Tank M."/>
            <person name="Sproer C."/>
            <person name="Bunk B."/>
            <person name="Overmann J."/>
        </authorList>
    </citation>
    <scope>NUCLEOTIDE SEQUENCE [LARGE SCALE GENOMIC DNA]</scope>
    <source>
        <strain evidence="2 3">DSM 6702</strain>
    </source>
</reference>
<dbReference type="Proteomes" id="UP001432180">
    <property type="component" value="Chromosome"/>
</dbReference>